<dbReference type="InterPro" id="IPR045055">
    <property type="entry name" value="DNA2/NAM7-like"/>
</dbReference>
<evidence type="ECO:0000256" key="7">
    <source>
        <dbReference type="SAM" id="MobiDB-lite"/>
    </source>
</evidence>
<dbReference type="InterPro" id="IPR024481">
    <property type="entry name" value="Helicase_Sen1_N"/>
</dbReference>
<evidence type="ECO:0000256" key="2">
    <source>
        <dbReference type="ARBA" id="ARBA00022741"/>
    </source>
</evidence>
<dbReference type="InterPro" id="IPR047187">
    <property type="entry name" value="SF1_C_Upf1"/>
</dbReference>
<evidence type="ECO:0000256" key="4">
    <source>
        <dbReference type="ARBA" id="ARBA00022806"/>
    </source>
</evidence>
<evidence type="ECO:0000256" key="1">
    <source>
        <dbReference type="ARBA" id="ARBA00007913"/>
    </source>
</evidence>
<dbReference type="Pfam" id="PF13087">
    <property type="entry name" value="AAA_12"/>
    <property type="match status" value="1"/>
</dbReference>
<evidence type="ECO:0008006" key="14">
    <source>
        <dbReference type="Google" id="ProtNLM"/>
    </source>
</evidence>
<sequence length="1945" mass="217782">MGDAVSASDIHEQLIKLRDEPAGNDKCSDQLLQQIYNYLMSESSTGKEIHWFCSRGNATTIEAATFLLRLFAYSSVQVEKWKQVLQGCLVNCSGCVLELQKAKTSSRTTYFGAFLPHVLNNFWEQFGLWELNVVLGQLSSSGVASDTAPKSPIPSPIAYWMVTNLPVFRDVRIQSVTHHLSLRIYEDWPTDPVPPGVIALLVHDNQTVRQWASQQAARARTIPIPNEVLTQSFKDVISSIISSTMSTKDSSATDTFELSASKDPVSFWKCLYEVIRFVHPDFLVSSGRTDLRHFATTHLHDHGPELEHVLRCFILVLKRLNERLWLGEAPEYPQVVFDALKDNPSFNALIHTETSSSERTPWSLAWLSEYLAAIRNLPVYPEVLAKIMEYLYGELQHERFGGARPTVVIYAAKLLKAQAKEKYAVVSDILDIHADTLSTVLFAPSHATPLWANARSSTRDLIHQALVHDIANISDAITRLCRWQAYLELKKKTPVIEEKDKVPLRIREQIWKHMYTSLHSSDLDGLRSIISIVAQASHLDCLAEKGFAQILKVKLPGAKELLRDVDQALTAIRTGFLDAITRFADFNVPTASLNILQREGAVQEVVRLMLSPVDDIRNGAQAFIGHAFDVDVRADCYRALIGKFPGPALDGMSEFLSVFVSYASTVPEACNLAKSLVRCFTDILEALCASPEGHLHNPQFLQSLQIDNLHPKLVTLWISMCKAMNVIFKRTPQWSPLFSPNVMVEWMRDALIFERDLLAHRTVLETAANASSGGRHVSNPRNPSATGKRMIQDLHETLPELTRWLRLTDPELLHQSFTLLQSLLDCFREARMPPPEEALKKIASVVRVAREGDPNKGSRLDDARLSKLEDAIASFEEEVEIHEVKVKEDKSKGKEKARKKQSDDEIEFVSMTKGQKPITDKLSSKSKLKDEKVQPSTSNKKTLLPPKAAVPPAVKTLKSSAYQFKNSDQEKLDAAHSLPKFRRTTNTSGQTSSRASSSASSRASSASADSDSSSESSEEESQKTTLAQLAKSQKSPKVKKQPERRTIKQIDIPSMAKNPMEERMRQREELRRKALRLRPDISGLHRELLSWNYDHPGPEPPGRKLPLLPVPDRFTSFDHYRKVFQPLLLLECWSQLVQSKQERLEYFQCKIVSRQYSGEWSHLDVSITEGVRRDWYLTDNDVVLLRHPDGKTSFLGKTLNYRGTPTEIQASIRCLVPTTSVDPLQLNSIWQVAKVFSLSTLNREFAALVSAEYYDCSNLVLDPKLSAVPKLEEAIINQTMEKHGVNKPQAIAIAASLRNTGFGLIQGPPGTGKTSTICGLVAAFLSNPPRRPVTIDAGKAPEKPLPSKILICAPSNAAIDEIVSRLKDGVRGLTGKDGPLKVVRIGADNAINLNVKEVSLDQLVDQKLNSNGQQAKSDLGSEVATLRRELENVKQTRLQKIQEVNEVRDNSARTRALEDEIKRLNSRRMTLTQQFDRLKDQQKAESRTLDASRRKARQEVLQAADVICSTLSGAGHETLEAFDFDMIIIDEAAQAIELSSLIPLKFRCDRCIMVGDPQQLPPTVLSRQLTRFNSIQYRMHPDISRLPSKVFYDGRLQDGPAMDVKTAQPWHSSAKFGTYRFFNVVKGQEEKSGQSTKNRAECQTAVDLFNRLRNDFRKIDFTLRIGIVSMYRAQISDIRNAFVQRFGKEIATQVDFNTVDGFQGQEKDIIILSCVRAGPGLTDVGFLADIRRMNVAITRARSSLFILGHAPTLERSNAVWRNIVQDARSRDCLFEVDSTYFTTPSVILPGPSSPPKRTKPQKIQPAAPIPDDLITPQQLKQSQDQKMSKVVNKSEAQAIDEPGSQGKRKREGPESSPDTVLAPAEPSVQTEESSDPAPPLKRSKAEPATDPPIPSHHQLPSRPLQVENHGKMPTQKRPKPQPNIFLPKQKNKNKVTPIQPSFLPI</sequence>
<dbReference type="Gene3D" id="3.40.50.300">
    <property type="entry name" value="P-loop containing nucleotide triphosphate hydrolases"/>
    <property type="match status" value="2"/>
</dbReference>
<keyword evidence="4" id="KW-0347">Helicase</keyword>
<dbReference type="PANTHER" id="PTHR10887:SF495">
    <property type="entry name" value="HELICASE SENATAXIN ISOFORM X1-RELATED"/>
    <property type="match status" value="1"/>
</dbReference>
<dbReference type="SUPFAM" id="SSF52540">
    <property type="entry name" value="P-loop containing nucleoside triphosphate hydrolases"/>
    <property type="match status" value="1"/>
</dbReference>
<feature type="domain" description="DNA2/NAM7 helicase-like C-terminal" evidence="10">
    <location>
        <begin position="1574"/>
        <end position="1750"/>
    </location>
</feature>
<gene>
    <name evidence="12" type="ORF">VNI00_002511</name>
</gene>
<evidence type="ECO:0000259" key="11">
    <source>
        <dbReference type="Pfam" id="PF23576"/>
    </source>
</evidence>
<keyword evidence="5" id="KW-0067">ATP-binding</keyword>
<keyword evidence="3" id="KW-0378">Hydrolase</keyword>
<feature type="domain" description="DNA2/NAM7 helicase helicase" evidence="9">
    <location>
        <begin position="1285"/>
        <end position="1567"/>
    </location>
</feature>
<dbReference type="Pfam" id="PF12726">
    <property type="entry name" value="SEN1_N"/>
    <property type="match status" value="1"/>
</dbReference>
<evidence type="ECO:0000313" key="12">
    <source>
        <dbReference type="EMBL" id="KAK7056794.1"/>
    </source>
</evidence>
<feature type="compositionally biased region" description="Basic and acidic residues" evidence="7">
    <location>
        <begin position="918"/>
        <end position="933"/>
    </location>
</feature>
<feature type="compositionally biased region" description="Low complexity" evidence="7">
    <location>
        <begin position="940"/>
        <end position="958"/>
    </location>
</feature>
<name>A0AAW0DZM9_9AGAR</name>
<accession>A0AAW0DZM9</accession>
<dbReference type="GO" id="GO:0001147">
    <property type="term" value="F:transcription termination site sequence-specific DNA binding"/>
    <property type="evidence" value="ECO:0007669"/>
    <property type="project" value="TreeGrafter"/>
</dbReference>
<protein>
    <recommendedName>
        <fullName evidence="14">Helicase sen1</fullName>
    </recommendedName>
</protein>
<evidence type="ECO:0000256" key="6">
    <source>
        <dbReference type="SAM" id="Coils"/>
    </source>
</evidence>
<feature type="domain" description="Helicase SEN1 beta-barrel" evidence="11">
    <location>
        <begin position="1145"/>
        <end position="1235"/>
    </location>
</feature>
<dbReference type="Proteomes" id="UP001383192">
    <property type="component" value="Unassembled WGS sequence"/>
</dbReference>
<dbReference type="InterPro" id="IPR027417">
    <property type="entry name" value="P-loop_NTPase"/>
</dbReference>
<dbReference type="Pfam" id="PF13086">
    <property type="entry name" value="AAA_11"/>
    <property type="match status" value="1"/>
</dbReference>
<evidence type="ECO:0000256" key="3">
    <source>
        <dbReference type="ARBA" id="ARBA00022801"/>
    </source>
</evidence>
<dbReference type="GO" id="GO:0016787">
    <property type="term" value="F:hydrolase activity"/>
    <property type="evidence" value="ECO:0007669"/>
    <property type="project" value="UniProtKB-KW"/>
</dbReference>
<evidence type="ECO:0000256" key="5">
    <source>
        <dbReference type="ARBA" id="ARBA00022840"/>
    </source>
</evidence>
<dbReference type="InterPro" id="IPR041679">
    <property type="entry name" value="DNA2/NAM7-like_C"/>
</dbReference>
<reference evidence="12 13" key="1">
    <citation type="submission" date="2024-01" db="EMBL/GenBank/DDBJ databases">
        <title>A draft genome for a cacao thread blight-causing isolate of Paramarasmius palmivorus.</title>
        <authorList>
            <person name="Baruah I.K."/>
            <person name="Bukari Y."/>
            <person name="Amoako-Attah I."/>
            <person name="Meinhardt L.W."/>
            <person name="Bailey B.A."/>
            <person name="Cohen S.P."/>
        </authorList>
    </citation>
    <scope>NUCLEOTIDE SEQUENCE [LARGE SCALE GENOMIC DNA]</scope>
    <source>
        <strain evidence="12 13">GH-12</strain>
    </source>
</reference>
<dbReference type="GO" id="GO:0005524">
    <property type="term" value="F:ATP binding"/>
    <property type="evidence" value="ECO:0007669"/>
    <property type="project" value="UniProtKB-KW"/>
</dbReference>
<keyword evidence="2" id="KW-0547">Nucleotide-binding</keyword>
<comment type="similarity">
    <text evidence="1">Belongs to the DNA2/NAM7 helicase family.</text>
</comment>
<dbReference type="SUPFAM" id="SSF48371">
    <property type="entry name" value="ARM repeat"/>
    <property type="match status" value="1"/>
</dbReference>
<dbReference type="PANTHER" id="PTHR10887">
    <property type="entry name" value="DNA2/NAM7 HELICASE FAMILY"/>
    <property type="match status" value="1"/>
</dbReference>
<dbReference type="InterPro" id="IPR056474">
    <property type="entry name" value="SEN1_barrel"/>
</dbReference>
<comment type="caution">
    <text evidence="12">The sequence shown here is derived from an EMBL/GenBank/DDBJ whole genome shotgun (WGS) entry which is preliminary data.</text>
</comment>
<dbReference type="CDD" id="cd18042">
    <property type="entry name" value="DEXXQc_SETX"/>
    <property type="match status" value="1"/>
</dbReference>
<dbReference type="EMBL" id="JAYKXP010000006">
    <property type="protein sequence ID" value="KAK7056794.1"/>
    <property type="molecule type" value="Genomic_DNA"/>
</dbReference>
<dbReference type="FunFam" id="3.40.50.300:FF:000326">
    <property type="entry name" value="P-loop containing nucleoside triphosphate hydrolase"/>
    <property type="match status" value="1"/>
</dbReference>
<dbReference type="InterPro" id="IPR041677">
    <property type="entry name" value="DNA2/NAM7_AAA_11"/>
</dbReference>
<evidence type="ECO:0000259" key="8">
    <source>
        <dbReference type="Pfam" id="PF12726"/>
    </source>
</evidence>
<organism evidence="12 13">
    <name type="scientific">Paramarasmius palmivorus</name>
    <dbReference type="NCBI Taxonomy" id="297713"/>
    <lineage>
        <taxon>Eukaryota</taxon>
        <taxon>Fungi</taxon>
        <taxon>Dikarya</taxon>
        <taxon>Basidiomycota</taxon>
        <taxon>Agaricomycotina</taxon>
        <taxon>Agaricomycetes</taxon>
        <taxon>Agaricomycetidae</taxon>
        <taxon>Agaricales</taxon>
        <taxon>Marasmiineae</taxon>
        <taxon>Marasmiaceae</taxon>
        <taxon>Paramarasmius</taxon>
    </lineage>
</organism>
<evidence type="ECO:0000313" key="13">
    <source>
        <dbReference type="Proteomes" id="UP001383192"/>
    </source>
</evidence>
<evidence type="ECO:0000259" key="10">
    <source>
        <dbReference type="Pfam" id="PF13087"/>
    </source>
</evidence>
<feature type="coiled-coil region" evidence="6">
    <location>
        <begin position="1416"/>
        <end position="1481"/>
    </location>
</feature>
<proteinExistence type="inferred from homology"/>
<feature type="compositionally biased region" description="Low complexity" evidence="7">
    <location>
        <begin position="992"/>
        <end position="1015"/>
    </location>
</feature>
<dbReference type="GO" id="GO:0016604">
    <property type="term" value="C:nuclear body"/>
    <property type="evidence" value="ECO:0007669"/>
    <property type="project" value="TreeGrafter"/>
</dbReference>
<dbReference type="Pfam" id="PF23576">
    <property type="entry name" value="SEN1_barrel"/>
    <property type="match status" value="1"/>
</dbReference>
<feature type="region of interest" description="Disordered" evidence="7">
    <location>
        <begin position="1785"/>
        <end position="1945"/>
    </location>
</feature>
<feature type="compositionally biased region" description="Polar residues" evidence="7">
    <location>
        <begin position="1815"/>
        <end position="1825"/>
    </location>
</feature>
<feature type="region of interest" description="Disordered" evidence="7">
    <location>
        <begin position="887"/>
        <end position="1067"/>
    </location>
</feature>
<dbReference type="InterPro" id="IPR016024">
    <property type="entry name" value="ARM-type_fold"/>
</dbReference>
<keyword evidence="13" id="KW-1185">Reference proteome</keyword>
<dbReference type="GO" id="GO:0005694">
    <property type="term" value="C:chromosome"/>
    <property type="evidence" value="ECO:0007669"/>
    <property type="project" value="UniProtKB-ARBA"/>
</dbReference>
<evidence type="ECO:0000259" key="9">
    <source>
        <dbReference type="Pfam" id="PF13086"/>
    </source>
</evidence>
<feature type="domain" description="Helicase Sen1 N-terminal" evidence="8">
    <location>
        <begin position="81"/>
        <end position="817"/>
    </location>
</feature>
<dbReference type="GO" id="GO:0004386">
    <property type="term" value="F:helicase activity"/>
    <property type="evidence" value="ECO:0007669"/>
    <property type="project" value="UniProtKB-KW"/>
</dbReference>
<dbReference type="CDD" id="cd18808">
    <property type="entry name" value="SF1_C_Upf1"/>
    <property type="match status" value="1"/>
</dbReference>
<dbReference type="GO" id="GO:0006369">
    <property type="term" value="P:termination of RNA polymerase II transcription"/>
    <property type="evidence" value="ECO:0007669"/>
    <property type="project" value="TreeGrafter"/>
</dbReference>
<keyword evidence="6" id="KW-0175">Coiled coil</keyword>